<name>A0A382UGD4_9ZZZZ</name>
<dbReference type="EMBL" id="UINC01143700">
    <property type="protein sequence ID" value="SVD32768.1"/>
    <property type="molecule type" value="Genomic_DNA"/>
</dbReference>
<dbReference type="CDD" id="cd07331">
    <property type="entry name" value="M48C_Oma1_like"/>
    <property type="match status" value="1"/>
</dbReference>
<dbReference type="PANTHER" id="PTHR22726:SF1">
    <property type="entry name" value="METALLOENDOPEPTIDASE OMA1, MITOCHONDRIAL"/>
    <property type="match status" value="1"/>
</dbReference>
<proteinExistence type="predicted"/>
<evidence type="ECO:0000256" key="1">
    <source>
        <dbReference type="ARBA" id="ARBA00001947"/>
    </source>
</evidence>
<gene>
    <name evidence="8" type="ORF">METZ01_LOCUS385622</name>
</gene>
<dbReference type="PANTHER" id="PTHR22726">
    <property type="entry name" value="METALLOENDOPEPTIDASE OMA1"/>
    <property type="match status" value="1"/>
</dbReference>
<keyword evidence="6" id="KW-0482">Metalloprotease</keyword>
<sequence>RVGSRVAEVADLPNVNWEFILFQSSEPNAFCLPGGKVGIYSGMLPISKNDAGLATVIAHEIAHAVAHHGAERMSEQLLMEGIAVALLSSLTEMNDKTRLILFTAYGLGTTFGRVLPHSRLQESEADNIGLIYMARAGYDPEQAIKFWKRFSEYKHKKGGARPPAFLSTHPLDEQRIENLKRLMPKAKLQYRPR</sequence>
<evidence type="ECO:0000256" key="5">
    <source>
        <dbReference type="ARBA" id="ARBA00022833"/>
    </source>
</evidence>
<evidence type="ECO:0000259" key="7">
    <source>
        <dbReference type="Pfam" id="PF01435"/>
    </source>
</evidence>
<keyword evidence="4" id="KW-0378">Hydrolase</keyword>
<dbReference type="GO" id="GO:0004222">
    <property type="term" value="F:metalloendopeptidase activity"/>
    <property type="evidence" value="ECO:0007669"/>
    <property type="project" value="InterPro"/>
</dbReference>
<protein>
    <recommendedName>
        <fullName evidence="7">Peptidase M48 domain-containing protein</fullName>
    </recommendedName>
</protein>
<dbReference type="GO" id="GO:0051603">
    <property type="term" value="P:proteolysis involved in protein catabolic process"/>
    <property type="evidence" value="ECO:0007669"/>
    <property type="project" value="TreeGrafter"/>
</dbReference>
<evidence type="ECO:0000313" key="8">
    <source>
        <dbReference type="EMBL" id="SVD32768.1"/>
    </source>
</evidence>
<dbReference type="Pfam" id="PF01435">
    <property type="entry name" value="Peptidase_M48"/>
    <property type="match status" value="1"/>
</dbReference>
<evidence type="ECO:0000256" key="6">
    <source>
        <dbReference type="ARBA" id="ARBA00023049"/>
    </source>
</evidence>
<keyword evidence="5" id="KW-0862">Zinc</keyword>
<reference evidence="8" key="1">
    <citation type="submission" date="2018-05" db="EMBL/GenBank/DDBJ databases">
        <authorList>
            <person name="Lanie J.A."/>
            <person name="Ng W.-L."/>
            <person name="Kazmierczak K.M."/>
            <person name="Andrzejewski T.M."/>
            <person name="Davidsen T.M."/>
            <person name="Wayne K.J."/>
            <person name="Tettelin H."/>
            <person name="Glass J.I."/>
            <person name="Rusch D."/>
            <person name="Podicherti R."/>
            <person name="Tsui H.-C.T."/>
            <person name="Winkler M.E."/>
        </authorList>
    </citation>
    <scope>NUCLEOTIDE SEQUENCE</scope>
</reference>
<organism evidence="8">
    <name type="scientific">marine metagenome</name>
    <dbReference type="NCBI Taxonomy" id="408172"/>
    <lineage>
        <taxon>unclassified sequences</taxon>
        <taxon>metagenomes</taxon>
        <taxon>ecological metagenomes</taxon>
    </lineage>
</organism>
<evidence type="ECO:0000256" key="2">
    <source>
        <dbReference type="ARBA" id="ARBA00022670"/>
    </source>
</evidence>
<feature type="non-terminal residue" evidence="8">
    <location>
        <position position="1"/>
    </location>
</feature>
<keyword evidence="3" id="KW-0479">Metal-binding</keyword>
<evidence type="ECO:0000256" key="3">
    <source>
        <dbReference type="ARBA" id="ARBA00022723"/>
    </source>
</evidence>
<feature type="domain" description="Peptidase M48" evidence="7">
    <location>
        <begin position="1"/>
        <end position="181"/>
    </location>
</feature>
<dbReference type="AlphaFoldDB" id="A0A382UGD4"/>
<dbReference type="Gene3D" id="3.30.2010.10">
    <property type="entry name" value="Metalloproteases ('zincins'), catalytic domain"/>
    <property type="match status" value="1"/>
</dbReference>
<keyword evidence="2" id="KW-0645">Protease</keyword>
<accession>A0A382UGD4</accession>
<dbReference type="GO" id="GO:0016020">
    <property type="term" value="C:membrane"/>
    <property type="evidence" value="ECO:0007669"/>
    <property type="project" value="TreeGrafter"/>
</dbReference>
<dbReference type="InterPro" id="IPR001915">
    <property type="entry name" value="Peptidase_M48"/>
</dbReference>
<evidence type="ECO:0000256" key="4">
    <source>
        <dbReference type="ARBA" id="ARBA00022801"/>
    </source>
</evidence>
<dbReference type="GO" id="GO:0046872">
    <property type="term" value="F:metal ion binding"/>
    <property type="evidence" value="ECO:0007669"/>
    <property type="project" value="UniProtKB-KW"/>
</dbReference>
<dbReference type="InterPro" id="IPR051156">
    <property type="entry name" value="Mito/Outer_Membr_Metalloprot"/>
</dbReference>
<comment type="cofactor">
    <cofactor evidence="1">
        <name>Zn(2+)</name>
        <dbReference type="ChEBI" id="CHEBI:29105"/>
    </cofactor>
</comment>